<protein>
    <recommendedName>
        <fullName evidence="4">Chain length determinant protein</fullName>
    </recommendedName>
</protein>
<dbReference type="PANTHER" id="PTHR32309">
    <property type="entry name" value="TYROSINE-PROTEIN KINASE"/>
    <property type="match status" value="1"/>
</dbReference>
<sequence>MKTTHYNQLQKDKSINVLDVLAHLLYHWKWFALSILVFGSYYYYQYAKSPFIYRSAETIIIKTPMNTPRTARISRTNEAYNSISVASEILQLKSKELMRQTVTRIGAEMSYSVAAGLRRNELYTASPIKVSVPHTKPEDSFSFTVTPVGGTAVLLSNWSHGEATLEVKATLGKPVNTPLGQVTVQSALTPGKALPEQEIKVEKFALERMVNYFISTITITQMEEDASLLQVVAEDTNPLRATALIGEMINVYNEVALQDKNQIGVNTANFIRERLAIIEQELGSVESNIENLRTQNQGMDASTVGTAYFEDSRLYQAERSKVEKPISTLRR</sequence>
<keyword evidence="1" id="KW-0472">Membrane</keyword>
<evidence type="ECO:0000313" key="3">
    <source>
        <dbReference type="Proteomes" id="UP001244640"/>
    </source>
</evidence>
<name>A0ABU0TZN2_9SPHI</name>
<keyword evidence="1" id="KW-1133">Transmembrane helix</keyword>
<dbReference type="RefSeq" id="WP_307184300.1">
    <property type="nucleotide sequence ID" value="NZ_JAUTBA010000001.1"/>
</dbReference>
<evidence type="ECO:0000313" key="2">
    <source>
        <dbReference type="EMBL" id="MDQ1148172.1"/>
    </source>
</evidence>
<evidence type="ECO:0000256" key="1">
    <source>
        <dbReference type="SAM" id="Phobius"/>
    </source>
</evidence>
<keyword evidence="3" id="KW-1185">Reference proteome</keyword>
<feature type="transmembrane region" description="Helical" evidence="1">
    <location>
        <begin position="26"/>
        <end position="44"/>
    </location>
</feature>
<accession>A0ABU0TZN2</accession>
<comment type="caution">
    <text evidence="2">The sequence shown here is derived from an EMBL/GenBank/DDBJ whole genome shotgun (WGS) entry which is preliminary data.</text>
</comment>
<reference evidence="2 3" key="1">
    <citation type="submission" date="2023-07" db="EMBL/GenBank/DDBJ databases">
        <title>Functional and genomic diversity of the sorghum phyllosphere microbiome.</title>
        <authorList>
            <person name="Shade A."/>
        </authorList>
    </citation>
    <scope>NUCLEOTIDE SEQUENCE [LARGE SCALE GENOMIC DNA]</scope>
    <source>
        <strain evidence="2 3">SORGH_AS_0892</strain>
    </source>
</reference>
<evidence type="ECO:0008006" key="4">
    <source>
        <dbReference type="Google" id="ProtNLM"/>
    </source>
</evidence>
<dbReference type="Proteomes" id="UP001244640">
    <property type="component" value="Unassembled WGS sequence"/>
</dbReference>
<keyword evidence="1" id="KW-0812">Transmembrane</keyword>
<proteinExistence type="predicted"/>
<dbReference type="PANTHER" id="PTHR32309:SF13">
    <property type="entry name" value="FERRIC ENTEROBACTIN TRANSPORT PROTEIN FEPE"/>
    <property type="match status" value="1"/>
</dbReference>
<gene>
    <name evidence="2" type="ORF">QE382_000156</name>
</gene>
<dbReference type="InterPro" id="IPR050445">
    <property type="entry name" value="Bact_polysacc_biosynth/exp"/>
</dbReference>
<organism evidence="2 3">
    <name type="scientific">Sphingobacterium zeae</name>
    <dbReference type="NCBI Taxonomy" id="1776859"/>
    <lineage>
        <taxon>Bacteria</taxon>
        <taxon>Pseudomonadati</taxon>
        <taxon>Bacteroidota</taxon>
        <taxon>Sphingobacteriia</taxon>
        <taxon>Sphingobacteriales</taxon>
        <taxon>Sphingobacteriaceae</taxon>
        <taxon>Sphingobacterium</taxon>
    </lineage>
</organism>
<dbReference type="EMBL" id="JAUTBA010000001">
    <property type="protein sequence ID" value="MDQ1148172.1"/>
    <property type="molecule type" value="Genomic_DNA"/>
</dbReference>